<comment type="caution">
    <text evidence="15">The sequence shown here is derived from an EMBL/GenBank/DDBJ whole genome shotgun (WGS) entry which is preliminary data.</text>
</comment>
<dbReference type="InterPro" id="IPR003661">
    <property type="entry name" value="HisK_dim/P_dom"/>
</dbReference>
<feature type="chain" id="PRO_5040963969" description="histidine kinase" evidence="12">
    <location>
        <begin position="19"/>
        <end position="431"/>
    </location>
</feature>
<dbReference type="CDD" id="cd06225">
    <property type="entry name" value="HAMP"/>
    <property type="match status" value="1"/>
</dbReference>
<evidence type="ECO:0000256" key="4">
    <source>
        <dbReference type="ARBA" id="ARBA00022553"/>
    </source>
</evidence>
<dbReference type="InterPro" id="IPR003594">
    <property type="entry name" value="HATPase_dom"/>
</dbReference>
<evidence type="ECO:0000256" key="7">
    <source>
        <dbReference type="ARBA" id="ARBA00022777"/>
    </source>
</evidence>
<dbReference type="SMART" id="SM00387">
    <property type="entry name" value="HATPase_c"/>
    <property type="match status" value="1"/>
</dbReference>
<evidence type="ECO:0000256" key="8">
    <source>
        <dbReference type="ARBA" id="ARBA00022989"/>
    </source>
</evidence>
<feature type="domain" description="Histidine kinase" evidence="13">
    <location>
        <begin position="202"/>
        <end position="415"/>
    </location>
</feature>
<keyword evidence="5" id="KW-0808">Transferase</keyword>
<evidence type="ECO:0000256" key="1">
    <source>
        <dbReference type="ARBA" id="ARBA00000085"/>
    </source>
</evidence>
<keyword evidence="7 15" id="KW-0418">Kinase</keyword>
<dbReference type="EC" id="2.7.13.3" evidence="3"/>
<dbReference type="InterPro" id="IPR036890">
    <property type="entry name" value="HATPase_C_sf"/>
</dbReference>
<dbReference type="Pfam" id="PF02518">
    <property type="entry name" value="HATPase_c"/>
    <property type="match status" value="1"/>
</dbReference>
<dbReference type="PROSITE" id="PS51257">
    <property type="entry name" value="PROKAR_LIPOPROTEIN"/>
    <property type="match status" value="1"/>
</dbReference>
<dbReference type="InterPro" id="IPR003660">
    <property type="entry name" value="HAMP_dom"/>
</dbReference>
<feature type="signal peptide" evidence="12">
    <location>
        <begin position="1"/>
        <end position="18"/>
    </location>
</feature>
<evidence type="ECO:0000256" key="2">
    <source>
        <dbReference type="ARBA" id="ARBA00004141"/>
    </source>
</evidence>
<dbReference type="GO" id="GO:0000155">
    <property type="term" value="F:phosphorelay sensor kinase activity"/>
    <property type="evidence" value="ECO:0007669"/>
    <property type="project" value="InterPro"/>
</dbReference>
<keyword evidence="10 11" id="KW-0472">Membrane</keyword>
<dbReference type="SUPFAM" id="SSF55874">
    <property type="entry name" value="ATPase domain of HSP90 chaperone/DNA topoisomerase II/histidine kinase"/>
    <property type="match status" value="1"/>
</dbReference>
<keyword evidence="6 11" id="KW-0812">Transmembrane</keyword>
<dbReference type="AlphaFoldDB" id="A0A9X5CCI0"/>
<dbReference type="Gene3D" id="6.10.340.10">
    <property type="match status" value="1"/>
</dbReference>
<keyword evidence="12" id="KW-0732">Signal</keyword>
<dbReference type="Pfam" id="PF00512">
    <property type="entry name" value="HisKA"/>
    <property type="match status" value="1"/>
</dbReference>
<comment type="catalytic activity">
    <reaction evidence="1">
        <text>ATP + protein L-histidine = ADP + protein N-phospho-L-histidine.</text>
        <dbReference type="EC" id="2.7.13.3"/>
    </reaction>
</comment>
<evidence type="ECO:0000313" key="15">
    <source>
        <dbReference type="EMBL" id="NDO71851.1"/>
    </source>
</evidence>
<evidence type="ECO:0000256" key="3">
    <source>
        <dbReference type="ARBA" id="ARBA00012438"/>
    </source>
</evidence>
<feature type="transmembrane region" description="Helical" evidence="11">
    <location>
        <begin position="104"/>
        <end position="133"/>
    </location>
</feature>
<evidence type="ECO:0000256" key="5">
    <source>
        <dbReference type="ARBA" id="ARBA00022679"/>
    </source>
</evidence>
<dbReference type="PANTHER" id="PTHR45528:SF8">
    <property type="entry name" value="HISTIDINE KINASE"/>
    <property type="match status" value="1"/>
</dbReference>
<dbReference type="PANTHER" id="PTHR45528">
    <property type="entry name" value="SENSOR HISTIDINE KINASE CPXA"/>
    <property type="match status" value="1"/>
</dbReference>
<comment type="subcellular location">
    <subcellularLocation>
        <location evidence="2">Membrane</location>
        <topology evidence="2">Multi-pass membrane protein</topology>
    </subcellularLocation>
</comment>
<dbReference type="InterPro" id="IPR050398">
    <property type="entry name" value="HssS/ArlS-like"/>
</dbReference>
<organism evidence="15 16">
    <name type="scientific">Schaedlerella arabinosiphila</name>
    <dbReference type="NCBI Taxonomy" id="2044587"/>
    <lineage>
        <taxon>Bacteria</taxon>
        <taxon>Bacillati</taxon>
        <taxon>Bacillota</taxon>
        <taxon>Clostridia</taxon>
        <taxon>Lachnospirales</taxon>
        <taxon>Lachnospiraceae</taxon>
        <taxon>Schaedlerella</taxon>
    </lineage>
</organism>
<keyword evidence="4" id="KW-0597">Phosphoprotein</keyword>
<dbReference type="InterPro" id="IPR036097">
    <property type="entry name" value="HisK_dim/P_sf"/>
</dbReference>
<reference evidence="15 16" key="1">
    <citation type="submission" date="2019-07" db="EMBL/GenBank/DDBJ databases">
        <title>Draft genome sequences of 15 bacterial species constituting the stable defined intestinal microbiota of the GM15 gnotobiotic mouse model.</title>
        <authorList>
            <person name="Elie C."/>
            <person name="Mathieu A."/>
            <person name="Saliou A."/>
            <person name="Darnaud M."/>
            <person name="Leulier F."/>
            <person name="Tamellini A."/>
        </authorList>
    </citation>
    <scope>NUCLEOTIDE SEQUENCE [LARGE SCALE GENOMIC DNA]</scope>
    <source>
        <strain evidence="16">ASF 502</strain>
    </source>
</reference>
<dbReference type="InterPro" id="IPR005467">
    <property type="entry name" value="His_kinase_dom"/>
</dbReference>
<evidence type="ECO:0000313" key="16">
    <source>
        <dbReference type="Proteomes" id="UP000474104"/>
    </source>
</evidence>
<dbReference type="SUPFAM" id="SSF158472">
    <property type="entry name" value="HAMP domain-like"/>
    <property type="match status" value="1"/>
</dbReference>
<proteinExistence type="predicted"/>
<evidence type="ECO:0000259" key="14">
    <source>
        <dbReference type="PROSITE" id="PS50885"/>
    </source>
</evidence>
<dbReference type="Gene3D" id="3.30.565.10">
    <property type="entry name" value="Histidine kinase-like ATPase, C-terminal domain"/>
    <property type="match status" value="1"/>
</dbReference>
<keyword evidence="8 11" id="KW-1133">Transmembrane helix</keyword>
<dbReference type="Gene3D" id="1.10.287.130">
    <property type="match status" value="1"/>
</dbReference>
<name>A0A9X5CCI0_9FIRM</name>
<sequence length="431" mass="48975">MKRAFICAVAATMFLVFAASVLTIYGCYRIQKVILPDSQEVWLNTRTVTADGRVLEGGQKVILDEPAQVNMLVPAGVDVTLENTEFIIEKIESGFSTLRPKQKLVYRVAGISMVLFPFVYSITGIMLCAWWFYRKELSPPIQVLADATKHIREQDLDFKVDYSRNDELGRLCIAFEEMRQALYDNNRQLWNMIEQRRLLQASVAHDLRNPIAIVEGYVEYLQQCMADGNLNDEELRHTLSNLAVTAKRLEHYTDYIRDLNAIEETETKYSVVQLPDFLRRATESLSFLAEQHSLEIAYHSAISECQVKLDEQIFYRIVENIFSNAIRYAKSKVDFGYSLTDGMLMITISDDGKGFSRAMLRKKNTFLYSEDKMGEHMGLGLATSRVLSQKHGGSLELSNIASGGACVTIKLAVHKMNCSFYLLKDLGQKSD</sequence>
<evidence type="ECO:0000256" key="11">
    <source>
        <dbReference type="SAM" id="Phobius"/>
    </source>
</evidence>
<evidence type="ECO:0000259" key="13">
    <source>
        <dbReference type="PROSITE" id="PS50109"/>
    </source>
</evidence>
<evidence type="ECO:0000256" key="6">
    <source>
        <dbReference type="ARBA" id="ARBA00022692"/>
    </source>
</evidence>
<dbReference type="CDD" id="cd00082">
    <property type="entry name" value="HisKA"/>
    <property type="match status" value="1"/>
</dbReference>
<dbReference type="Pfam" id="PF00672">
    <property type="entry name" value="HAMP"/>
    <property type="match status" value="1"/>
</dbReference>
<dbReference type="SMART" id="SM00304">
    <property type="entry name" value="HAMP"/>
    <property type="match status" value="1"/>
</dbReference>
<keyword evidence="9" id="KW-0902">Two-component regulatory system</keyword>
<feature type="domain" description="HAMP" evidence="14">
    <location>
        <begin position="135"/>
        <end position="187"/>
    </location>
</feature>
<dbReference type="PROSITE" id="PS50885">
    <property type="entry name" value="HAMP"/>
    <property type="match status" value="1"/>
</dbReference>
<dbReference type="SUPFAM" id="SSF47384">
    <property type="entry name" value="Homodimeric domain of signal transducing histidine kinase"/>
    <property type="match status" value="1"/>
</dbReference>
<dbReference type="SMART" id="SM00388">
    <property type="entry name" value="HisKA"/>
    <property type="match status" value="1"/>
</dbReference>
<dbReference type="OrthoDB" id="84942at2"/>
<accession>A0A9X5CCI0</accession>
<dbReference type="GO" id="GO:0005886">
    <property type="term" value="C:plasma membrane"/>
    <property type="evidence" value="ECO:0007669"/>
    <property type="project" value="TreeGrafter"/>
</dbReference>
<evidence type="ECO:0000256" key="9">
    <source>
        <dbReference type="ARBA" id="ARBA00023012"/>
    </source>
</evidence>
<dbReference type="PROSITE" id="PS50109">
    <property type="entry name" value="HIS_KIN"/>
    <property type="match status" value="1"/>
</dbReference>
<dbReference type="EMBL" id="VIRB01000148">
    <property type="protein sequence ID" value="NDO71851.1"/>
    <property type="molecule type" value="Genomic_DNA"/>
</dbReference>
<dbReference type="Proteomes" id="UP000474104">
    <property type="component" value="Unassembled WGS sequence"/>
</dbReference>
<evidence type="ECO:0000256" key="10">
    <source>
        <dbReference type="ARBA" id="ARBA00023136"/>
    </source>
</evidence>
<evidence type="ECO:0000256" key="12">
    <source>
        <dbReference type="SAM" id="SignalP"/>
    </source>
</evidence>
<protein>
    <recommendedName>
        <fullName evidence="3">histidine kinase</fullName>
        <ecNumber evidence="3">2.7.13.3</ecNumber>
    </recommendedName>
</protein>
<gene>
    <name evidence="15" type="ORF">FMM80_25650</name>
</gene>